<feature type="transmembrane region" description="Helical" evidence="1">
    <location>
        <begin position="172"/>
        <end position="189"/>
    </location>
</feature>
<dbReference type="AlphaFoldDB" id="A0A840YX95"/>
<evidence type="ECO:0000313" key="2">
    <source>
        <dbReference type="EMBL" id="MBB5718169.1"/>
    </source>
</evidence>
<evidence type="ECO:0000313" key="3">
    <source>
        <dbReference type="Proteomes" id="UP000554342"/>
    </source>
</evidence>
<feature type="transmembrane region" description="Helical" evidence="1">
    <location>
        <begin position="115"/>
        <end position="135"/>
    </location>
</feature>
<feature type="transmembrane region" description="Helical" evidence="1">
    <location>
        <begin position="201"/>
        <end position="221"/>
    </location>
</feature>
<feature type="transmembrane region" description="Helical" evidence="1">
    <location>
        <begin position="147"/>
        <end position="166"/>
    </location>
</feature>
<keyword evidence="1" id="KW-0472">Membrane</keyword>
<dbReference type="Proteomes" id="UP000554342">
    <property type="component" value="Unassembled WGS sequence"/>
</dbReference>
<keyword evidence="3" id="KW-1185">Reference proteome</keyword>
<organism evidence="2 3">
    <name type="scientific">Stakelama sediminis</name>
    <dbReference type="NCBI Taxonomy" id="463200"/>
    <lineage>
        <taxon>Bacteria</taxon>
        <taxon>Pseudomonadati</taxon>
        <taxon>Pseudomonadota</taxon>
        <taxon>Alphaproteobacteria</taxon>
        <taxon>Sphingomonadales</taxon>
        <taxon>Sphingomonadaceae</taxon>
        <taxon>Stakelama</taxon>
    </lineage>
</organism>
<accession>A0A840YX95</accession>
<feature type="transmembrane region" description="Helical" evidence="1">
    <location>
        <begin position="29"/>
        <end position="48"/>
    </location>
</feature>
<feature type="transmembrane region" description="Helical" evidence="1">
    <location>
        <begin position="6"/>
        <end position="22"/>
    </location>
</feature>
<name>A0A840YX95_9SPHN</name>
<keyword evidence="1" id="KW-1133">Transmembrane helix</keyword>
<comment type="caution">
    <text evidence="2">The sequence shown here is derived from an EMBL/GenBank/DDBJ whole genome shotgun (WGS) entry which is preliminary data.</text>
</comment>
<gene>
    <name evidence="2" type="ORF">FHR23_001076</name>
</gene>
<feature type="transmembrane region" description="Helical" evidence="1">
    <location>
        <begin position="90"/>
        <end position="109"/>
    </location>
</feature>
<feature type="transmembrane region" description="Helical" evidence="1">
    <location>
        <begin position="54"/>
        <end position="78"/>
    </location>
</feature>
<protein>
    <submittedName>
        <fullName evidence="2">Zinc transporter ZupT</fullName>
    </submittedName>
</protein>
<sequence length="222" mass="23199">MVPLMLGVASSMSIAAGGIVALRLQRHRALLVAFAAGTMLMIALLDLFPSAWRLMSGTLSLPLLVAMALFGIVVGSRFDEGGASGRWTPGWLFLHALIGGLAIGVGFHISWQTGVILAVASATHGLAHGANAVVLSDPANRPLSAKGWLIVNITAPVLGVLLSRGITVPPTLLALMLSFIAGAFVSVAVRHLPRRWSAQGAYQWQAVLVGAVAVIAFQWIMP</sequence>
<keyword evidence="1" id="KW-0812">Transmembrane</keyword>
<dbReference type="RefSeq" id="WP_184001842.1">
    <property type="nucleotide sequence ID" value="NZ_BAABIF010000004.1"/>
</dbReference>
<proteinExistence type="predicted"/>
<dbReference type="EMBL" id="JACIJI010000001">
    <property type="protein sequence ID" value="MBB5718169.1"/>
    <property type="molecule type" value="Genomic_DNA"/>
</dbReference>
<evidence type="ECO:0000256" key="1">
    <source>
        <dbReference type="SAM" id="Phobius"/>
    </source>
</evidence>
<reference evidence="2 3" key="1">
    <citation type="submission" date="2020-08" db="EMBL/GenBank/DDBJ databases">
        <title>Genomic Encyclopedia of Type Strains, Phase IV (KMG-IV): sequencing the most valuable type-strain genomes for metagenomic binning, comparative biology and taxonomic classification.</title>
        <authorList>
            <person name="Goeker M."/>
        </authorList>
    </citation>
    <scope>NUCLEOTIDE SEQUENCE [LARGE SCALE GENOMIC DNA]</scope>
    <source>
        <strain evidence="2 3">DSM 27203</strain>
    </source>
</reference>